<accession>W7YT09</accession>
<comment type="caution">
    <text evidence="1">The sequence shown here is derived from an EMBL/GenBank/DDBJ whole genome shotgun (WGS) entry which is preliminary data.</text>
</comment>
<keyword evidence="2" id="KW-1185">Reference proteome</keyword>
<organism evidence="1 2">
    <name type="scientific">Paenibacillus pini JCM 16418</name>
    <dbReference type="NCBI Taxonomy" id="1236976"/>
    <lineage>
        <taxon>Bacteria</taxon>
        <taxon>Bacillati</taxon>
        <taxon>Bacillota</taxon>
        <taxon>Bacilli</taxon>
        <taxon>Bacillales</taxon>
        <taxon>Paenibacillaceae</taxon>
        <taxon>Paenibacillus</taxon>
    </lineage>
</organism>
<dbReference type="AlphaFoldDB" id="W7YT09"/>
<sequence length="169" mass="19256">MFLEAGCDLVTPSYDLNIQQMVDLLGRSDTSRMEVVIHQHLPMFHTEHCVYCTFLSEGTDFTNCGRPCEDHSVSLQDRIGMSHPVRVDEGCRNTVYNAIEQSGAEYLTHFMELGVANYRIEFLEETEEQVHEVINLYKRALRGEISGTQVWKSLKATNQLGVTRGQLVK</sequence>
<dbReference type="Proteomes" id="UP000019364">
    <property type="component" value="Unassembled WGS sequence"/>
</dbReference>
<gene>
    <name evidence="1" type="ORF">JCM16418_4510</name>
</gene>
<reference evidence="1 2" key="1">
    <citation type="journal article" date="2014" name="Genome Announc.">
        <title>Draft Genome Sequence of Paenibacillus pini JCM 16418T, Isolated from the Rhizosphere of Pine Tree.</title>
        <authorList>
            <person name="Yuki M."/>
            <person name="Oshima K."/>
            <person name="Suda W."/>
            <person name="Oshida Y."/>
            <person name="Kitamura K."/>
            <person name="Iida Y."/>
            <person name="Hattori M."/>
            <person name="Ohkuma M."/>
        </authorList>
    </citation>
    <scope>NUCLEOTIDE SEQUENCE [LARGE SCALE GENOMIC DNA]</scope>
    <source>
        <strain evidence="1 2">JCM 16418</strain>
    </source>
</reference>
<dbReference type="eggNOG" id="COG0826">
    <property type="taxonomic scope" value="Bacteria"/>
</dbReference>
<evidence type="ECO:0000313" key="1">
    <source>
        <dbReference type="EMBL" id="GAF10328.1"/>
    </source>
</evidence>
<evidence type="ECO:0000313" key="2">
    <source>
        <dbReference type="Proteomes" id="UP000019364"/>
    </source>
</evidence>
<dbReference type="STRING" id="1236976.JCM16418_4510"/>
<dbReference type="EMBL" id="BAVZ01000021">
    <property type="protein sequence ID" value="GAF10328.1"/>
    <property type="molecule type" value="Genomic_DNA"/>
</dbReference>
<protein>
    <submittedName>
        <fullName evidence="1">Peptidase U32</fullName>
    </submittedName>
</protein>
<name>W7YT09_9BACL</name>
<dbReference type="InterPro" id="IPR001539">
    <property type="entry name" value="Peptidase_U32"/>
</dbReference>
<proteinExistence type="predicted"/>
<dbReference type="Pfam" id="PF01136">
    <property type="entry name" value="Peptidase_U32"/>
    <property type="match status" value="1"/>
</dbReference>